<dbReference type="EMBL" id="CASHSV030000034">
    <property type="protein sequence ID" value="CAJ2643302.1"/>
    <property type="molecule type" value="Genomic_DNA"/>
</dbReference>
<organism evidence="1 2">
    <name type="scientific">Trifolium pratense</name>
    <name type="common">Red clover</name>
    <dbReference type="NCBI Taxonomy" id="57577"/>
    <lineage>
        <taxon>Eukaryota</taxon>
        <taxon>Viridiplantae</taxon>
        <taxon>Streptophyta</taxon>
        <taxon>Embryophyta</taxon>
        <taxon>Tracheophyta</taxon>
        <taxon>Spermatophyta</taxon>
        <taxon>Magnoliopsida</taxon>
        <taxon>eudicotyledons</taxon>
        <taxon>Gunneridae</taxon>
        <taxon>Pentapetalae</taxon>
        <taxon>rosids</taxon>
        <taxon>fabids</taxon>
        <taxon>Fabales</taxon>
        <taxon>Fabaceae</taxon>
        <taxon>Papilionoideae</taxon>
        <taxon>50 kb inversion clade</taxon>
        <taxon>NPAAA clade</taxon>
        <taxon>Hologalegina</taxon>
        <taxon>IRL clade</taxon>
        <taxon>Trifolieae</taxon>
        <taxon>Trifolium</taxon>
    </lineage>
</organism>
<reference evidence="1" key="1">
    <citation type="submission" date="2023-10" db="EMBL/GenBank/DDBJ databases">
        <authorList>
            <person name="Rodriguez Cubillos JULIANA M."/>
            <person name="De Vega J."/>
        </authorList>
    </citation>
    <scope>NUCLEOTIDE SEQUENCE</scope>
</reference>
<keyword evidence="2" id="KW-1185">Reference proteome</keyword>
<name>A0ACB0JI16_TRIPR</name>
<protein>
    <submittedName>
        <fullName evidence="1">Uncharacterized protein</fullName>
    </submittedName>
</protein>
<evidence type="ECO:0000313" key="2">
    <source>
        <dbReference type="Proteomes" id="UP001177021"/>
    </source>
</evidence>
<accession>A0ACB0JI16</accession>
<evidence type="ECO:0000313" key="1">
    <source>
        <dbReference type="EMBL" id="CAJ2643302.1"/>
    </source>
</evidence>
<comment type="caution">
    <text evidence="1">The sequence shown here is derived from an EMBL/GenBank/DDBJ whole genome shotgun (WGS) entry which is preliminary data.</text>
</comment>
<sequence>MTEKYRPSVPKFEGYYEHWAMLMENLLRSKEIWNQIEDGIITAPPNANEEQLKAASDSRLKDLKVKNYLFQAIDREIIETILNRGSAKEIWDSMRMKYQGSSKVKRAQLQALRRDFEVLGMTESESVNDYFARTLAIANRMTAQGQRMETSTIVEKILRSLTPKFNYVVCSIEESNDVTTMSIDELQSSLLVQEQRLKSRAEKVDDQVLKVAGSGRGGSTRGRGRGGYRGRGRGRTDRENVECFKCHKLGHYQSDCPSWEEKDAKYAAFDETGEVLLMAQQDKESILKDEVWFLDSGCSNHMIGNKTWLFDFDSNIRESVKLGDDSRMEVKGKGNLKLCINGITQIITNVYYIPGLKNNLLRIGQLQQKGLTIIFKHDYCKVYHEERGLIMSTKMTANRMYVVHAAITIPMCLKTSKLDNNELWHCRYGHLSFKGLNTLVKKQMVEGLPQLKDEQSTCKHCLTGKQHREPIPKSANWRATKQLELVHSDICGPITPQSNGGNSNHGIKRKLTTAYTPQQNGVSERKNRTLLNMIRSMLSGKSVPKSFWPEALNWATYILNRSPTLSVKDMTPQEAWSGKKPTVQHFRVFGCMAYMHIPDNHRKKLDDKSLKCILLGLSEESKAYKLYDPINKRVMVSRDVVFEEDKAWNWNNDTHHESNDMISVDGSTSESNDNEEHSENEGNSEDEDIIEGSNAQGHDQAESSSDMNTESDELSPREVRRPGYLNDYVTGDEIDEQLQNMMIQAMFSTSNDPYDYDEAVKHDVWREAMNQEIQAIERNDTWELATLPEGAKKIGVKWIYKTKYNEKGEIEKHKARLVAKGYSQQHGIDYNEVFAPVARWDTIRTILAIAASENWTIYQLDVKSAFLHGELTENVYVEQPKGYQKKGDKVYKLKKALYGLKQAPRAWYSKIEAYFGQEKFEKCPDEHTLFVKQDEGRILIVSLYVDDLIYTGNNSEMFEDFKHSMKKRFAMTDLGQMRYFLGVEILSRFEMGMCNTVSSPIVPGCKLSKDEDGKQVDATKYKQIVGCLMYLLASRPDLAFSVCLIARYMDKPTDMHLTAAKRILRYLKGTMSLGILYKRGSELQLQGWTDSDYAGDIDDRRSTSGYVFKLGSSAISWSSKKQPIVTLSTTEAEFVAAASCACQAVWLKKILHQLRKDQNKSTVIFCDNSSSIKVSKNPIMHGRMKHIDVRYYFLRDLVKDGTLELKHCSTSDQIADAMTKPLKLESFIKFREMLGVCKLSD</sequence>
<gene>
    <name evidence="1" type="ORF">MILVUS5_LOCUS12571</name>
</gene>
<dbReference type="Proteomes" id="UP001177021">
    <property type="component" value="Unassembled WGS sequence"/>
</dbReference>
<proteinExistence type="predicted"/>